<proteinExistence type="predicted"/>
<accession>A0ABX0ISX1</accession>
<keyword evidence="2" id="KW-1185">Reference proteome</keyword>
<sequence length="111" mass="12959">MKIDLKLNNDTLIACNKLLQELYNNNIPVNEHGKLVKSIALDLADKIDTRCKKIVKQVSILDYKKQHKITFKYYEAWGLYQALKVLNNLNNNEYQKTLIQSVINILNQKLL</sequence>
<name>A0ABX0ISX1_9FLAO</name>
<evidence type="ECO:0000313" key="2">
    <source>
        <dbReference type="Proteomes" id="UP000817854"/>
    </source>
</evidence>
<evidence type="ECO:0000313" key="1">
    <source>
        <dbReference type="EMBL" id="NHN26783.1"/>
    </source>
</evidence>
<dbReference type="RefSeq" id="WP_140963102.1">
    <property type="nucleotide sequence ID" value="NZ_VEVQ02000009.1"/>
</dbReference>
<protein>
    <submittedName>
        <fullName evidence="1">Uncharacterized protein</fullName>
    </submittedName>
</protein>
<dbReference type="Proteomes" id="UP000817854">
    <property type="component" value="Unassembled WGS sequence"/>
</dbReference>
<reference evidence="2" key="1">
    <citation type="submission" date="2019-05" db="EMBL/GenBank/DDBJ databases">
        <title>Flavobacterium profundi sp. nov., isolated from a deep-sea seamount.</title>
        <authorList>
            <person name="Zhang D.-C."/>
        </authorList>
    </citation>
    <scope>NUCLEOTIDE SEQUENCE [LARGE SCALE GENOMIC DNA]</scope>
    <source>
        <strain evidence="2">EC11</strain>
    </source>
</reference>
<gene>
    <name evidence="1" type="ORF">FIA58_013945</name>
</gene>
<reference evidence="1 2" key="2">
    <citation type="submission" date="2020-02" db="EMBL/GenBank/DDBJ databases">
        <title>Flavobacterium profundi sp. nov., isolated from a deep-sea seamount.</title>
        <authorList>
            <person name="Zhang D.-C."/>
        </authorList>
    </citation>
    <scope>NUCLEOTIDE SEQUENCE [LARGE SCALE GENOMIC DNA]</scope>
    <source>
        <strain evidence="1 2">EC11</strain>
    </source>
</reference>
<organism evidence="1 2">
    <name type="scientific">Flavobacterium jejuense</name>
    <dbReference type="NCBI Taxonomy" id="1544455"/>
    <lineage>
        <taxon>Bacteria</taxon>
        <taxon>Pseudomonadati</taxon>
        <taxon>Bacteroidota</taxon>
        <taxon>Flavobacteriia</taxon>
        <taxon>Flavobacteriales</taxon>
        <taxon>Flavobacteriaceae</taxon>
        <taxon>Flavobacterium</taxon>
    </lineage>
</organism>
<comment type="caution">
    <text evidence="1">The sequence shown here is derived from an EMBL/GenBank/DDBJ whole genome shotgun (WGS) entry which is preliminary data.</text>
</comment>
<dbReference type="EMBL" id="VEVQ02000009">
    <property type="protein sequence ID" value="NHN26783.1"/>
    <property type="molecule type" value="Genomic_DNA"/>
</dbReference>